<proteinExistence type="predicted"/>
<dbReference type="AlphaFoldDB" id="X1U3M7"/>
<organism evidence="2">
    <name type="scientific">marine sediment metagenome</name>
    <dbReference type="NCBI Taxonomy" id="412755"/>
    <lineage>
        <taxon>unclassified sequences</taxon>
        <taxon>metagenomes</taxon>
        <taxon>ecological metagenomes</taxon>
    </lineage>
</organism>
<feature type="non-terminal residue" evidence="2">
    <location>
        <position position="207"/>
    </location>
</feature>
<reference evidence="2" key="1">
    <citation type="journal article" date="2014" name="Front. Microbiol.">
        <title>High frequency of phylogenetically diverse reductive dehalogenase-homologous genes in deep subseafloor sedimentary metagenomes.</title>
        <authorList>
            <person name="Kawai M."/>
            <person name="Futagami T."/>
            <person name="Toyoda A."/>
            <person name="Takaki Y."/>
            <person name="Nishi S."/>
            <person name="Hori S."/>
            <person name="Arai W."/>
            <person name="Tsubouchi T."/>
            <person name="Morono Y."/>
            <person name="Uchiyama I."/>
            <person name="Ito T."/>
            <person name="Fujiyama A."/>
            <person name="Inagaki F."/>
            <person name="Takami H."/>
        </authorList>
    </citation>
    <scope>NUCLEOTIDE SEQUENCE</scope>
    <source>
        <strain evidence="2">Expedition CK06-06</strain>
    </source>
</reference>
<dbReference type="SUPFAM" id="SSF51735">
    <property type="entry name" value="NAD(P)-binding Rossmann-fold domains"/>
    <property type="match status" value="1"/>
</dbReference>
<comment type="caution">
    <text evidence="2">The sequence shown here is derived from an EMBL/GenBank/DDBJ whole genome shotgun (WGS) entry which is preliminary data.</text>
</comment>
<dbReference type="Gene3D" id="3.40.50.720">
    <property type="entry name" value="NAD(P)-binding Rossmann-like Domain"/>
    <property type="match status" value="1"/>
</dbReference>
<protein>
    <recommendedName>
        <fullName evidence="1">NAD-dependent epimerase/dehydratase domain-containing protein</fullName>
    </recommendedName>
</protein>
<dbReference type="Pfam" id="PF01370">
    <property type="entry name" value="Epimerase"/>
    <property type="match status" value="1"/>
</dbReference>
<dbReference type="InterPro" id="IPR036291">
    <property type="entry name" value="NAD(P)-bd_dom_sf"/>
</dbReference>
<dbReference type="PANTHER" id="PTHR11092">
    <property type="entry name" value="SUGAR NUCLEOTIDE EPIMERASE RELATED"/>
    <property type="match status" value="1"/>
</dbReference>
<sequence>MKVLITGGLGFVGANLSDYLLNEGHSVIAVGRASTQNRITSERYRYISADTTRPGDWQQALGEVDGVVNLAGKSIFKRWSKRYKKEIYDSRILTTRHVVDALPAGKSVVLCSTSGAGIYGNRGDDFLKEDEKPGDDFLASVSVDWEAEAFKGTDKGIRVAVMRFGVILGKHGGSMAKMIPAFKSFVGGPIGRGTQWFPWIHLADLMA</sequence>
<evidence type="ECO:0000313" key="2">
    <source>
        <dbReference type="EMBL" id="GAJ12094.1"/>
    </source>
</evidence>
<dbReference type="PANTHER" id="PTHR11092:SF0">
    <property type="entry name" value="EPIMERASE FAMILY PROTEIN SDR39U1"/>
    <property type="match status" value="1"/>
</dbReference>
<evidence type="ECO:0000259" key="1">
    <source>
        <dbReference type="Pfam" id="PF01370"/>
    </source>
</evidence>
<feature type="domain" description="NAD-dependent epimerase/dehydratase" evidence="1">
    <location>
        <begin position="3"/>
        <end position="205"/>
    </location>
</feature>
<dbReference type="InterPro" id="IPR001509">
    <property type="entry name" value="Epimerase_deHydtase"/>
</dbReference>
<accession>X1U3M7</accession>
<dbReference type="EMBL" id="BARW01032332">
    <property type="protein sequence ID" value="GAJ12094.1"/>
    <property type="molecule type" value="Genomic_DNA"/>
</dbReference>
<name>X1U3M7_9ZZZZ</name>
<gene>
    <name evidence="2" type="ORF">S12H4_51198</name>
</gene>